<dbReference type="EMBL" id="MLCO01000008">
    <property type="protein sequence ID" value="ONG58930.1"/>
    <property type="molecule type" value="Genomic_DNA"/>
</dbReference>
<proteinExistence type="inferred from homology"/>
<evidence type="ECO:0000256" key="1">
    <source>
        <dbReference type="ARBA" id="ARBA00006484"/>
    </source>
</evidence>
<dbReference type="SUPFAM" id="SSF51735">
    <property type="entry name" value="NAD(P)-binding Rossmann-fold domains"/>
    <property type="match status" value="1"/>
</dbReference>
<dbReference type="RefSeq" id="WP_076955556.1">
    <property type="nucleotide sequence ID" value="NZ_MLCO01000008.1"/>
</dbReference>
<dbReference type="Pfam" id="PF13561">
    <property type="entry name" value="adh_short_C2"/>
    <property type="match status" value="1"/>
</dbReference>
<dbReference type="Gene3D" id="3.40.50.720">
    <property type="entry name" value="NAD(P)-binding Rossmann-like Domain"/>
    <property type="match status" value="1"/>
</dbReference>
<sequence>MTQPAPSLAPDALHGAVVLVTGGASGIGGAIVDAVLAHGGKAVVWDLRAPPGMRADVHAAQVDVSDAGAVAAAARALPEAFRPTHLVNNAGIIGKRMPLAEMEAEEIDRVLSVNLKSVLYCTRAYLGARAPHPHASIVNLSSIAARTGGMPGNALYATTKGAIAALTRASAKELAPGIRVNALAPGIIDTPIQQDSLGDRAKLAEIARVIPLQRVGGPEEVAQAALWLLSGASAYVTATIIDVAGGR</sequence>
<dbReference type="PANTHER" id="PTHR42760">
    <property type="entry name" value="SHORT-CHAIN DEHYDROGENASES/REDUCTASES FAMILY MEMBER"/>
    <property type="match status" value="1"/>
</dbReference>
<dbReference type="PRINTS" id="PR00081">
    <property type="entry name" value="GDHRDH"/>
</dbReference>
<dbReference type="OrthoDB" id="9780084at2"/>
<dbReference type="GO" id="GO:0030497">
    <property type="term" value="P:fatty acid elongation"/>
    <property type="evidence" value="ECO:0007669"/>
    <property type="project" value="TreeGrafter"/>
</dbReference>
<organism evidence="3 4">
    <name type="scientific">Teichococcus deserti</name>
    <dbReference type="NCBI Taxonomy" id="1817963"/>
    <lineage>
        <taxon>Bacteria</taxon>
        <taxon>Pseudomonadati</taxon>
        <taxon>Pseudomonadota</taxon>
        <taxon>Alphaproteobacteria</taxon>
        <taxon>Acetobacterales</taxon>
        <taxon>Roseomonadaceae</taxon>
        <taxon>Roseomonas</taxon>
    </lineage>
</organism>
<accession>A0A1V2H974</accession>
<dbReference type="InterPro" id="IPR002347">
    <property type="entry name" value="SDR_fam"/>
</dbReference>
<dbReference type="InterPro" id="IPR036291">
    <property type="entry name" value="NAD(P)-bd_dom_sf"/>
</dbReference>
<gene>
    <name evidence="3" type="ORF">BKE38_01220</name>
</gene>
<dbReference type="PRINTS" id="PR00080">
    <property type="entry name" value="SDRFAMILY"/>
</dbReference>
<dbReference type="FunFam" id="3.40.50.720:FF:000084">
    <property type="entry name" value="Short-chain dehydrogenase reductase"/>
    <property type="match status" value="1"/>
</dbReference>
<feature type="domain" description="Ketoreductase" evidence="2">
    <location>
        <begin position="16"/>
        <end position="190"/>
    </location>
</feature>
<name>A0A1V2H974_9PROT</name>
<reference evidence="3 4" key="1">
    <citation type="submission" date="2016-10" db="EMBL/GenBank/DDBJ databases">
        <title>Draft Genome sequence of Roseomonas sp. strain M3.</title>
        <authorList>
            <person name="Subhash Y."/>
            <person name="Lee S."/>
        </authorList>
    </citation>
    <scope>NUCLEOTIDE SEQUENCE [LARGE SCALE GENOMIC DNA]</scope>
    <source>
        <strain evidence="3 4">M3</strain>
    </source>
</reference>
<keyword evidence="4" id="KW-1185">Reference proteome</keyword>
<dbReference type="PANTHER" id="PTHR42760:SF135">
    <property type="entry name" value="BLL7886 PROTEIN"/>
    <property type="match status" value="1"/>
</dbReference>
<comment type="similarity">
    <text evidence="1">Belongs to the short-chain dehydrogenases/reductases (SDR) family.</text>
</comment>
<dbReference type="AlphaFoldDB" id="A0A1V2H974"/>
<evidence type="ECO:0000259" key="2">
    <source>
        <dbReference type="SMART" id="SM00822"/>
    </source>
</evidence>
<dbReference type="GO" id="GO:0016616">
    <property type="term" value="F:oxidoreductase activity, acting on the CH-OH group of donors, NAD or NADP as acceptor"/>
    <property type="evidence" value="ECO:0007669"/>
    <property type="project" value="TreeGrafter"/>
</dbReference>
<evidence type="ECO:0000313" key="3">
    <source>
        <dbReference type="EMBL" id="ONG58930.1"/>
    </source>
</evidence>
<protein>
    <submittedName>
        <fullName evidence="3">Oxidoreductase</fullName>
    </submittedName>
</protein>
<dbReference type="InterPro" id="IPR057326">
    <property type="entry name" value="KR_dom"/>
</dbReference>
<dbReference type="CDD" id="cd05233">
    <property type="entry name" value="SDR_c"/>
    <property type="match status" value="1"/>
</dbReference>
<comment type="caution">
    <text evidence="3">The sequence shown here is derived from an EMBL/GenBank/DDBJ whole genome shotgun (WGS) entry which is preliminary data.</text>
</comment>
<dbReference type="Proteomes" id="UP000188879">
    <property type="component" value="Unassembled WGS sequence"/>
</dbReference>
<dbReference type="SMART" id="SM00822">
    <property type="entry name" value="PKS_KR"/>
    <property type="match status" value="1"/>
</dbReference>
<evidence type="ECO:0000313" key="4">
    <source>
        <dbReference type="Proteomes" id="UP000188879"/>
    </source>
</evidence>